<evidence type="ECO:0000313" key="4">
    <source>
        <dbReference type="Proteomes" id="UP000427906"/>
    </source>
</evidence>
<dbReference type="Gene3D" id="3.40.50.360">
    <property type="match status" value="1"/>
</dbReference>
<dbReference type="AlphaFoldDB" id="A0A5K7YV07"/>
<sequence>MKALVVYSSQTGNTQKLAETVCEALPAGTQMCVVDDAPDPADYDLVALGFWLQAGKPDPKSSGYLERLKGHKKVFLFATHGARPGSDHANNAMACAQSLAEGAAVAGTFSCHGEVNPKVLEKVKAKPQPPVWLDDAADAVGHPKAADLDNLLTALKAVLK</sequence>
<gene>
    <name evidence="3" type="ORF">DSCA_40740</name>
</gene>
<feature type="domain" description="Flavodoxin-like" evidence="2">
    <location>
        <begin position="4"/>
        <end position="150"/>
    </location>
</feature>
<dbReference type="Proteomes" id="UP000427906">
    <property type="component" value="Chromosome"/>
</dbReference>
<dbReference type="PROSITE" id="PS00201">
    <property type="entry name" value="FLAVODOXIN"/>
    <property type="match status" value="1"/>
</dbReference>
<evidence type="ECO:0000256" key="1">
    <source>
        <dbReference type="ARBA" id="ARBA00001917"/>
    </source>
</evidence>
<dbReference type="InterPro" id="IPR008254">
    <property type="entry name" value="Flavodoxin/NO_synth"/>
</dbReference>
<dbReference type="GO" id="GO:0010181">
    <property type="term" value="F:FMN binding"/>
    <property type="evidence" value="ECO:0007669"/>
    <property type="project" value="InterPro"/>
</dbReference>
<dbReference type="InterPro" id="IPR029039">
    <property type="entry name" value="Flavoprotein-like_sf"/>
</dbReference>
<comment type="cofactor">
    <cofactor evidence="1">
        <name>FMN</name>
        <dbReference type="ChEBI" id="CHEBI:58210"/>
    </cofactor>
</comment>
<dbReference type="SUPFAM" id="SSF52218">
    <property type="entry name" value="Flavoproteins"/>
    <property type="match status" value="1"/>
</dbReference>
<dbReference type="EMBL" id="AP021874">
    <property type="protein sequence ID" value="BBO70144.1"/>
    <property type="molecule type" value="Genomic_DNA"/>
</dbReference>
<dbReference type="InterPro" id="IPR001226">
    <property type="entry name" value="Flavodoxin_CS"/>
</dbReference>
<proteinExistence type="predicted"/>
<keyword evidence="4" id="KW-1185">Reference proteome</keyword>
<reference evidence="3 4" key="1">
    <citation type="submission" date="2019-11" db="EMBL/GenBank/DDBJ databases">
        <title>Comparative genomics of hydrocarbon-degrading Desulfosarcina strains.</title>
        <authorList>
            <person name="Watanabe M."/>
            <person name="Kojima H."/>
            <person name="Fukui M."/>
        </authorList>
    </citation>
    <scope>NUCLEOTIDE SEQUENCE [LARGE SCALE GENOMIC DNA]</scope>
    <source>
        <strain evidence="3 4">PL12</strain>
    </source>
</reference>
<evidence type="ECO:0000259" key="2">
    <source>
        <dbReference type="Pfam" id="PF12641"/>
    </source>
</evidence>
<name>A0A5K7YV07_9BACT</name>
<dbReference type="Pfam" id="PF12641">
    <property type="entry name" value="Flavodoxin_3"/>
    <property type="match status" value="1"/>
</dbReference>
<evidence type="ECO:0000313" key="3">
    <source>
        <dbReference type="EMBL" id="BBO70144.1"/>
    </source>
</evidence>
<dbReference type="GO" id="GO:0009055">
    <property type="term" value="F:electron transfer activity"/>
    <property type="evidence" value="ECO:0007669"/>
    <property type="project" value="InterPro"/>
</dbReference>
<dbReference type="RefSeq" id="WP_155318114.1">
    <property type="nucleotide sequence ID" value="NZ_AP021874.1"/>
</dbReference>
<protein>
    <recommendedName>
        <fullName evidence="2">Flavodoxin-like domain-containing protein</fullName>
    </recommendedName>
</protein>
<dbReference type="OrthoDB" id="307208at2"/>
<dbReference type="KEGG" id="dalk:DSCA_40740"/>
<organism evidence="3 4">
    <name type="scientific">Desulfosarcina alkanivorans</name>
    <dbReference type="NCBI Taxonomy" id="571177"/>
    <lineage>
        <taxon>Bacteria</taxon>
        <taxon>Pseudomonadati</taxon>
        <taxon>Thermodesulfobacteriota</taxon>
        <taxon>Desulfobacteria</taxon>
        <taxon>Desulfobacterales</taxon>
        <taxon>Desulfosarcinaceae</taxon>
        <taxon>Desulfosarcina</taxon>
    </lineage>
</organism>
<accession>A0A5K7YV07</accession>